<sequence length="199" mass="23212">MAKRLSKTSYKQYEELLNFVVQNKIILSGKTKPLEAKKIESLWTEFAIHINGLGYGTQKTPQQWRHVFNEWKTNTKRKSRELRKEMNGTGGGPAVKKPLTDLEEKLLSIISYIHLGDNEVRDSMDVQDEATGTFCHFDIGFFFHFKVLDVLVEYVENDHNYLIANNENFEGICQIYLNVYKLATFFRNQQQCANIQRHS</sequence>
<dbReference type="AlphaFoldDB" id="A0AAN7VKL5"/>
<name>A0AAN7VKL5_9COLE</name>
<keyword evidence="4" id="KW-0804">Transcription</keyword>
<evidence type="ECO:0000256" key="4">
    <source>
        <dbReference type="ARBA" id="ARBA00023163"/>
    </source>
</evidence>
<dbReference type="EMBL" id="JAVRBK010000003">
    <property type="protein sequence ID" value="KAK5646816.1"/>
    <property type="molecule type" value="Genomic_DNA"/>
</dbReference>
<keyword evidence="3" id="KW-0805">Transcription regulation</keyword>
<organism evidence="7 8">
    <name type="scientific">Pyrocoelia pectoralis</name>
    <dbReference type="NCBI Taxonomy" id="417401"/>
    <lineage>
        <taxon>Eukaryota</taxon>
        <taxon>Metazoa</taxon>
        <taxon>Ecdysozoa</taxon>
        <taxon>Arthropoda</taxon>
        <taxon>Hexapoda</taxon>
        <taxon>Insecta</taxon>
        <taxon>Pterygota</taxon>
        <taxon>Neoptera</taxon>
        <taxon>Endopterygota</taxon>
        <taxon>Coleoptera</taxon>
        <taxon>Polyphaga</taxon>
        <taxon>Elateriformia</taxon>
        <taxon>Elateroidea</taxon>
        <taxon>Lampyridae</taxon>
        <taxon>Lampyrinae</taxon>
        <taxon>Pyrocoelia</taxon>
    </lineage>
</organism>
<reference evidence="7 8" key="1">
    <citation type="journal article" date="2024" name="Insects">
        <title>An Improved Chromosome-Level Genome Assembly of the Firefly Pyrocoelia pectoralis.</title>
        <authorList>
            <person name="Fu X."/>
            <person name="Meyer-Rochow V.B."/>
            <person name="Ballantyne L."/>
            <person name="Zhu X."/>
        </authorList>
    </citation>
    <scope>NUCLEOTIDE SEQUENCE [LARGE SCALE GENOMIC DNA]</scope>
    <source>
        <strain evidence="7">XCY_ONT2</strain>
    </source>
</reference>
<evidence type="ECO:0000256" key="5">
    <source>
        <dbReference type="ARBA" id="ARBA00025466"/>
    </source>
</evidence>
<comment type="subunit">
    <text evidence="1">Self-associates forming complexes of several hundred monomers.</text>
</comment>
<dbReference type="InterPro" id="IPR028002">
    <property type="entry name" value="Myb_DNA-bind_5"/>
</dbReference>
<dbReference type="Proteomes" id="UP001329430">
    <property type="component" value="Chromosome 3"/>
</dbReference>
<evidence type="ECO:0000256" key="2">
    <source>
        <dbReference type="ARBA" id="ARBA00016807"/>
    </source>
</evidence>
<proteinExistence type="predicted"/>
<dbReference type="GO" id="GO:0005634">
    <property type="term" value="C:nucleus"/>
    <property type="evidence" value="ECO:0007669"/>
    <property type="project" value="TreeGrafter"/>
</dbReference>
<comment type="function">
    <text evidence="5">Involved in transvection phenomena (= synapsis-dependent gene expression), where the synaptic pairing of chromosomes carrying genes with which zeste interacts influences the expression of these genes. Zeste binds to DNA and stimulates transcription from a nearby promoter.</text>
</comment>
<gene>
    <name evidence="7" type="ORF">RI129_005280</name>
</gene>
<evidence type="ECO:0000313" key="8">
    <source>
        <dbReference type="Proteomes" id="UP001329430"/>
    </source>
</evidence>
<dbReference type="Pfam" id="PF13873">
    <property type="entry name" value="Myb_DNA-bind_5"/>
    <property type="match status" value="1"/>
</dbReference>
<accession>A0AAN7VKL5</accession>
<evidence type="ECO:0000256" key="1">
    <source>
        <dbReference type="ARBA" id="ARBA00011764"/>
    </source>
</evidence>
<dbReference type="PANTHER" id="PTHR23098:SF16">
    <property type="entry name" value="REGULATORY PROTEIN ZESTE"/>
    <property type="match status" value="1"/>
</dbReference>
<protein>
    <recommendedName>
        <fullName evidence="2">Regulatory protein zeste</fullName>
    </recommendedName>
</protein>
<feature type="domain" description="Myb/SANT-like DNA-binding" evidence="6">
    <location>
        <begin position="4"/>
        <end position="78"/>
    </location>
</feature>
<dbReference type="PANTHER" id="PTHR23098">
    <property type="entry name" value="AGAP001331-PA-RELATED"/>
    <property type="match status" value="1"/>
</dbReference>
<comment type="caution">
    <text evidence="7">The sequence shown here is derived from an EMBL/GenBank/DDBJ whole genome shotgun (WGS) entry which is preliminary data.</text>
</comment>
<keyword evidence="8" id="KW-1185">Reference proteome</keyword>
<evidence type="ECO:0000313" key="7">
    <source>
        <dbReference type="EMBL" id="KAK5646816.1"/>
    </source>
</evidence>
<evidence type="ECO:0000259" key="6">
    <source>
        <dbReference type="Pfam" id="PF13873"/>
    </source>
</evidence>
<evidence type="ECO:0000256" key="3">
    <source>
        <dbReference type="ARBA" id="ARBA00023015"/>
    </source>
</evidence>